<dbReference type="InParanoid" id="G2YBW1"/>
<feature type="chain" id="PRO_5003440628" evidence="1">
    <location>
        <begin position="20"/>
        <end position="50"/>
    </location>
</feature>
<organism evidence="2 3">
    <name type="scientific">Botryotinia fuckeliana (strain T4)</name>
    <name type="common">Noble rot fungus</name>
    <name type="synonym">Botrytis cinerea</name>
    <dbReference type="NCBI Taxonomy" id="999810"/>
    <lineage>
        <taxon>Eukaryota</taxon>
        <taxon>Fungi</taxon>
        <taxon>Dikarya</taxon>
        <taxon>Ascomycota</taxon>
        <taxon>Pezizomycotina</taxon>
        <taxon>Leotiomycetes</taxon>
        <taxon>Helotiales</taxon>
        <taxon>Sclerotiniaceae</taxon>
        <taxon>Botrytis</taxon>
    </lineage>
</organism>
<dbReference type="Proteomes" id="UP000008177">
    <property type="component" value="Unplaced contigs"/>
</dbReference>
<feature type="signal peptide" evidence="1">
    <location>
        <begin position="1"/>
        <end position="19"/>
    </location>
</feature>
<evidence type="ECO:0000313" key="2">
    <source>
        <dbReference type="EMBL" id="CCD34702.1"/>
    </source>
</evidence>
<protein>
    <submittedName>
        <fullName evidence="2">Uncharacterized protein</fullName>
    </submittedName>
</protein>
<dbReference type="AlphaFoldDB" id="G2YBW1"/>
<reference evidence="3" key="1">
    <citation type="journal article" date="2011" name="PLoS Genet.">
        <title>Genomic analysis of the necrotrophic fungal pathogens Sclerotinia sclerotiorum and Botrytis cinerea.</title>
        <authorList>
            <person name="Amselem J."/>
            <person name="Cuomo C.A."/>
            <person name="van Kan J.A."/>
            <person name="Viaud M."/>
            <person name="Benito E.P."/>
            <person name="Couloux A."/>
            <person name="Coutinho P.M."/>
            <person name="de Vries R.P."/>
            <person name="Dyer P.S."/>
            <person name="Fillinger S."/>
            <person name="Fournier E."/>
            <person name="Gout L."/>
            <person name="Hahn M."/>
            <person name="Kohn L."/>
            <person name="Lapalu N."/>
            <person name="Plummer K.M."/>
            <person name="Pradier J.M."/>
            <person name="Quevillon E."/>
            <person name="Sharon A."/>
            <person name="Simon A."/>
            <person name="ten Have A."/>
            <person name="Tudzynski B."/>
            <person name="Tudzynski P."/>
            <person name="Wincker P."/>
            <person name="Andrew M."/>
            <person name="Anthouard V."/>
            <person name="Beever R.E."/>
            <person name="Beffa R."/>
            <person name="Benoit I."/>
            <person name="Bouzid O."/>
            <person name="Brault B."/>
            <person name="Chen Z."/>
            <person name="Choquer M."/>
            <person name="Collemare J."/>
            <person name="Cotton P."/>
            <person name="Danchin E.G."/>
            <person name="Da Silva C."/>
            <person name="Gautier A."/>
            <person name="Giraud C."/>
            <person name="Giraud T."/>
            <person name="Gonzalez C."/>
            <person name="Grossetete S."/>
            <person name="Guldener U."/>
            <person name="Henrissat B."/>
            <person name="Howlett B.J."/>
            <person name="Kodira C."/>
            <person name="Kretschmer M."/>
            <person name="Lappartient A."/>
            <person name="Leroch M."/>
            <person name="Levis C."/>
            <person name="Mauceli E."/>
            <person name="Neuveglise C."/>
            <person name="Oeser B."/>
            <person name="Pearson M."/>
            <person name="Poulain J."/>
            <person name="Poussereau N."/>
            <person name="Quesneville H."/>
            <person name="Rascle C."/>
            <person name="Schumacher J."/>
            <person name="Segurens B."/>
            <person name="Sexton A."/>
            <person name="Silva E."/>
            <person name="Sirven C."/>
            <person name="Soanes D.M."/>
            <person name="Talbot N.J."/>
            <person name="Templeton M."/>
            <person name="Yandava C."/>
            <person name="Yarden O."/>
            <person name="Zeng Q."/>
            <person name="Rollins J.A."/>
            <person name="Lebrun M.H."/>
            <person name="Dickman M."/>
        </authorList>
    </citation>
    <scope>NUCLEOTIDE SEQUENCE [LARGE SCALE GENOMIC DNA]</scope>
    <source>
        <strain evidence="3">T4</strain>
    </source>
</reference>
<dbReference type="HOGENOM" id="CLU_3124824_0_0_1"/>
<accession>G2YBW1</accession>
<gene>
    <name evidence="2" type="ORF">BofuT4_uP101060.1</name>
</gene>
<sequence length="50" mass="6144">MSPCITTWRLLLIFPLNHLQHYQNNRMEWYKISCNLSYYHVIVANFDKDL</sequence>
<name>G2YBW1_BOTF4</name>
<keyword evidence="1" id="KW-0732">Signal</keyword>
<proteinExistence type="predicted"/>
<evidence type="ECO:0000313" key="3">
    <source>
        <dbReference type="Proteomes" id="UP000008177"/>
    </source>
</evidence>
<dbReference type="EMBL" id="FQ790313">
    <property type="protein sequence ID" value="CCD34702.1"/>
    <property type="molecule type" value="Genomic_DNA"/>
</dbReference>
<evidence type="ECO:0000256" key="1">
    <source>
        <dbReference type="SAM" id="SignalP"/>
    </source>
</evidence>